<accession>A0AAW9QGC6</accession>
<gene>
    <name evidence="5" type="ORF">V0288_06840</name>
</gene>
<keyword evidence="5" id="KW-0548">Nucleotidyltransferase</keyword>
<dbReference type="FunFam" id="3.30.70.270:FF:000001">
    <property type="entry name" value="Diguanylate cyclase domain protein"/>
    <property type="match status" value="1"/>
</dbReference>
<dbReference type="CDD" id="cd01949">
    <property type="entry name" value="GGDEF"/>
    <property type="match status" value="1"/>
</dbReference>
<proteinExistence type="predicted"/>
<dbReference type="Pfam" id="PF00990">
    <property type="entry name" value="GGDEF"/>
    <property type="match status" value="1"/>
</dbReference>
<keyword evidence="5" id="KW-0808">Transferase</keyword>
<dbReference type="Proteomes" id="UP001328733">
    <property type="component" value="Unassembled WGS sequence"/>
</dbReference>
<evidence type="ECO:0000256" key="1">
    <source>
        <dbReference type="PROSITE-ProRule" id="PRU00169"/>
    </source>
</evidence>
<dbReference type="SMART" id="SM00448">
    <property type="entry name" value="REC"/>
    <property type="match status" value="1"/>
</dbReference>
<dbReference type="NCBIfam" id="TIGR00254">
    <property type="entry name" value="GGDEF"/>
    <property type="match status" value="1"/>
</dbReference>
<feature type="coiled-coil region" evidence="2">
    <location>
        <begin position="134"/>
        <end position="182"/>
    </location>
</feature>
<dbReference type="EC" id="2.7.7.65" evidence="5"/>
<dbReference type="GO" id="GO:0043709">
    <property type="term" value="P:cell adhesion involved in single-species biofilm formation"/>
    <property type="evidence" value="ECO:0007669"/>
    <property type="project" value="TreeGrafter"/>
</dbReference>
<dbReference type="GO" id="GO:0000160">
    <property type="term" value="P:phosphorelay signal transduction system"/>
    <property type="evidence" value="ECO:0007669"/>
    <property type="project" value="InterPro"/>
</dbReference>
<dbReference type="InterPro" id="IPR001789">
    <property type="entry name" value="Sig_transdc_resp-reg_receiver"/>
</dbReference>
<dbReference type="Gene3D" id="3.40.50.2300">
    <property type="match status" value="1"/>
</dbReference>
<keyword evidence="6" id="KW-1185">Reference proteome</keyword>
<feature type="domain" description="Response regulatory" evidence="3">
    <location>
        <begin position="5"/>
        <end position="128"/>
    </location>
</feature>
<sequence length="353" mass="39237">MEKPVIICIDDEVTVIDSLKIELKRAIGDRCIVETAEGGEDAIALVEELLEEGTEIAVVLSDYIMPDIRGDEVLKRIHTISPDTLTILLTGQADLEAIGNAIKYAKLYRYIAKPWQADDLKLTVVEALHSYLQTKKLTEQNLKLQQLNRELERLNEEQSRIIAARTAALEQANRELQRLANSDGLTQLANRRRFDEYLGQEWYSAAREQQTLALILFDIDAFKQYNDYYGHLQGDDCLKQVARAIQEVLERPGDLAARYGGEEFAVILPNTPVSGAIAVAEAIRRTIESLAIVHESSPIAARVTISAGVAATLPVPSRSPLVLIDAADAALYRAKKQGRDRVIVAENVRELPV</sequence>
<feature type="domain" description="GGDEF" evidence="4">
    <location>
        <begin position="210"/>
        <end position="347"/>
    </location>
</feature>
<name>A0AAW9QGC6_9CHRO</name>
<evidence type="ECO:0000313" key="5">
    <source>
        <dbReference type="EMBL" id="MEG3436832.1"/>
    </source>
</evidence>
<dbReference type="EMBL" id="JBAFSM010000010">
    <property type="protein sequence ID" value="MEG3436832.1"/>
    <property type="molecule type" value="Genomic_DNA"/>
</dbReference>
<evidence type="ECO:0000313" key="6">
    <source>
        <dbReference type="Proteomes" id="UP001328733"/>
    </source>
</evidence>
<dbReference type="SUPFAM" id="SSF52172">
    <property type="entry name" value="CheY-like"/>
    <property type="match status" value="1"/>
</dbReference>
<reference evidence="5 6" key="1">
    <citation type="submission" date="2024-01" db="EMBL/GenBank/DDBJ databases">
        <title>Genomic insights into the taxonomy and metabolism of the cyanobacterium Pannus brasiliensis CCIBt3594.</title>
        <authorList>
            <person name="Machado M."/>
            <person name="Botero N.B."/>
            <person name="Andreote A.P.D."/>
            <person name="Feitosa A.M.T."/>
            <person name="Popin R."/>
            <person name="Sivonen K."/>
            <person name="Fiore M.F."/>
        </authorList>
    </citation>
    <scope>NUCLEOTIDE SEQUENCE [LARGE SCALE GENOMIC DNA]</scope>
    <source>
        <strain evidence="5 6">CCIBt3594</strain>
    </source>
</reference>
<feature type="modified residue" description="4-aspartylphosphate" evidence="1">
    <location>
        <position position="62"/>
    </location>
</feature>
<organism evidence="5 6">
    <name type="scientific">Pannus brasiliensis CCIBt3594</name>
    <dbReference type="NCBI Taxonomy" id="1427578"/>
    <lineage>
        <taxon>Bacteria</taxon>
        <taxon>Bacillati</taxon>
        <taxon>Cyanobacteriota</taxon>
        <taxon>Cyanophyceae</taxon>
        <taxon>Oscillatoriophycideae</taxon>
        <taxon>Chroococcales</taxon>
        <taxon>Microcystaceae</taxon>
        <taxon>Pannus</taxon>
    </lineage>
</organism>
<dbReference type="RefSeq" id="WP_332864298.1">
    <property type="nucleotide sequence ID" value="NZ_JBAFSM010000010.1"/>
</dbReference>
<evidence type="ECO:0000259" key="3">
    <source>
        <dbReference type="PROSITE" id="PS50110"/>
    </source>
</evidence>
<keyword evidence="2" id="KW-0175">Coiled coil</keyword>
<dbReference type="PROSITE" id="PS50887">
    <property type="entry name" value="GGDEF"/>
    <property type="match status" value="1"/>
</dbReference>
<dbReference type="PANTHER" id="PTHR45138">
    <property type="entry name" value="REGULATORY COMPONENTS OF SENSORY TRANSDUCTION SYSTEM"/>
    <property type="match status" value="1"/>
</dbReference>
<dbReference type="InterPro" id="IPR050469">
    <property type="entry name" value="Diguanylate_Cyclase"/>
</dbReference>
<dbReference type="Pfam" id="PF00072">
    <property type="entry name" value="Response_reg"/>
    <property type="match status" value="1"/>
</dbReference>
<dbReference type="InterPro" id="IPR043128">
    <property type="entry name" value="Rev_trsase/Diguanyl_cyclase"/>
</dbReference>
<keyword evidence="1" id="KW-0597">Phosphoprotein</keyword>
<dbReference type="AlphaFoldDB" id="A0AAW9QGC6"/>
<dbReference type="InterPro" id="IPR011006">
    <property type="entry name" value="CheY-like_superfamily"/>
</dbReference>
<dbReference type="PROSITE" id="PS50110">
    <property type="entry name" value="RESPONSE_REGULATORY"/>
    <property type="match status" value="1"/>
</dbReference>
<dbReference type="GO" id="GO:0005886">
    <property type="term" value="C:plasma membrane"/>
    <property type="evidence" value="ECO:0007669"/>
    <property type="project" value="TreeGrafter"/>
</dbReference>
<dbReference type="InterPro" id="IPR029787">
    <property type="entry name" value="Nucleotide_cyclase"/>
</dbReference>
<evidence type="ECO:0000259" key="4">
    <source>
        <dbReference type="PROSITE" id="PS50887"/>
    </source>
</evidence>
<dbReference type="GO" id="GO:1902201">
    <property type="term" value="P:negative regulation of bacterial-type flagellum-dependent cell motility"/>
    <property type="evidence" value="ECO:0007669"/>
    <property type="project" value="TreeGrafter"/>
</dbReference>
<dbReference type="InterPro" id="IPR000160">
    <property type="entry name" value="GGDEF_dom"/>
</dbReference>
<dbReference type="PANTHER" id="PTHR45138:SF9">
    <property type="entry name" value="DIGUANYLATE CYCLASE DGCM-RELATED"/>
    <property type="match status" value="1"/>
</dbReference>
<dbReference type="SMART" id="SM00267">
    <property type="entry name" value="GGDEF"/>
    <property type="match status" value="1"/>
</dbReference>
<dbReference type="Gene3D" id="3.30.70.270">
    <property type="match status" value="1"/>
</dbReference>
<comment type="caution">
    <text evidence="5">The sequence shown here is derived from an EMBL/GenBank/DDBJ whole genome shotgun (WGS) entry which is preliminary data.</text>
</comment>
<dbReference type="SUPFAM" id="SSF55073">
    <property type="entry name" value="Nucleotide cyclase"/>
    <property type="match status" value="1"/>
</dbReference>
<protein>
    <submittedName>
        <fullName evidence="5">Diguanylate cyclase</fullName>
        <ecNumber evidence="5">2.7.7.65</ecNumber>
    </submittedName>
</protein>
<dbReference type="GO" id="GO:0052621">
    <property type="term" value="F:diguanylate cyclase activity"/>
    <property type="evidence" value="ECO:0007669"/>
    <property type="project" value="UniProtKB-EC"/>
</dbReference>
<evidence type="ECO:0000256" key="2">
    <source>
        <dbReference type="SAM" id="Coils"/>
    </source>
</evidence>